<dbReference type="Pfam" id="PF00237">
    <property type="entry name" value="Ribosomal_L22"/>
    <property type="match status" value="1"/>
</dbReference>
<keyword evidence="9" id="KW-1185">Reference proteome</keyword>
<evidence type="ECO:0000256" key="1">
    <source>
        <dbReference type="ARBA" id="ARBA00009451"/>
    </source>
</evidence>
<evidence type="ECO:0000313" key="8">
    <source>
        <dbReference type="EMBL" id="ELK04564.1"/>
    </source>
</evidence>
<protein>
    <recommendedName>
        <fullName evidence="4">Large ribosomal subunit protein uL22</fullName>
    </recommendedName>
    <alternativeName>
        <fullName evidence="5">60S ribosomal protein L17</fullName>
    </alternativeName>
</protein>
<organism evidence="8 9">
    <name type="scientific">Pteropus alecto</name>
    <name type="common">Black flying fox</name>
    <dbReference type="NCBI Taxonomy" id="9402"/>
    <lineage>
        <taxon>Eukaryota</taxon>
        <taxon>Metazoa</taxon>
        <taxon>Chordata</taxon>
        <taxon>Craniata</taxon>
        <taxon>Vertebrata</taxon>
        <taxon>Euteleostomi</taxon>
        <taxon>Mammalia</taxon>
        <taxon>Eutheria</taxon>
        <taxon>Laurasiatheria</taxon>
        <taxon>Chiroptera</taxon>
        <taxon>Yinpterochiroptera</taxon>
        <taxon>Pteropodoidea</taxon>
        <taxon>Pteropodidae</taxon>
        <taxon>Pteropodinae</taxon>
        <taxon>Pteropus</taxon>
    </lineage>
</organism>
<dbReference type="GO" id="GO:0003735">
    <property type="term" value="F:structural constituent of ribosome"/>
    <property type="evidence" value="ECO:0007669"/>
    <property type="project" value="InterPro"/>
</dbReference>
<proteinExistence type="inferred from homology"/>
<reference evidence="9" key="1">
    <citation type="journal article" date="2013" name="Science">
        <title>Comparative analysis of bat genomes provides insight into the evolution of flight and immunity.</title>
        <authorList>
            <person name="Zhang G."/>
            <person name="Cowled C."/>
            <person name="Shi Z."/>
            <person name="Huang Z."/>
            <person name="Bishop-Lilly K.A."/>
            <person name="Fang X."/>
            <person name="Wynne J.W."/>
            <person name="Xiong Z."/>
            <person name="Baker M.L."/>
            <person name="Zhao W."/>
            <person name="Tachedjian M."/>
            <person name="Zhu Y."/>
            <person name="Zhou P."/>
            <person name="Jiang X."/>
            <person name="Ng J."/>
            <person name="Yang L."/>
            <person name="Wu L."/>
            <person name="Xiao J."/>
            <person name="Feng Y."/>
            <person name="Chen Y."/>
            <person name="Sun X."/>
            <person name="Zhang Y."/>
            <person name="Marsh G.A."/>
            <person name="Crameri G."/>
            <person name="Broder C.C."/>
            <person name="Frey K.G."/>
            <person name="Wang L.F."/>
            <person name="Wang J."/>
        </authorList>
    </citation>
    <scope>NUCLEOTIDE SEQUENCE [LARGE SCALE GENOMIC DNA]</scope>
</reference>
<comment type="similarity">
    <text evidence="1 6">Belongs to the universal ribosomal protein uL22 family.</text>
</comment>
<keyword evidence="3 6" id="KW-0687">Ribonucleoprotein</keyword>
<dbReference type="PANTHER" id="PTHR11593">
    <property type="entry name" value="60S RIBOSOMAL PROTEIN L17"/>
    <property type="match status" value="1"/>
</dbReference>
<dbReference type="SUPFAM" id="SSF54843">
    <property type="entry name" value="Ribosomal protein L22"/>
    <property type="match status" value="1"/>
</dbReference>
<evidence type="ECO:0000256" key="6">
    <source>
        <dbReference type="RuleBase" id="RU004005"/>
    </source>
</evidence>
<dbReference type="Proteomes" id="UP000010552">
    <property type="component" value="Unassembled WGS sequence"/>
</dbReference>
<accession>L5JYM9</accession>
<keyword evidence="2 6" id="KW-0689">Ribosomal protein</keyword>
<dbReference type="EMBL" id="KB031068">
    <property type="protein sequence ID" value="ELK04564.1"/>
    <property type="molecule type" value="Genomic_DNA"/>
</dbReference>
<evidence type="ECO:0000256" key="5">
    <source>
        <dbReference type="ARBA" id="ARBA00035325"/>
    </source>
</evidence>
<dbReference type="InterPro" id="IPR005721">
    <property type="entry name" value="Ribosomal_uL22_euk/arc"/>
</dbReference>
<dbReference type="GO" id="GO:0022625">
    <property type="term" value="C:cytosolic large ribosomal subunit"/>
    <property type="evidence" value="ECO:0007669"/>
    <property type="project" value="TreeGrafter"/>
</dbReference>
<dbReference type="PANTHER" id="PTHR11593:SF10">
    <property type="entry name" value="60S RIBOSOMAL PROTEIN L17"/>
    <property type="match status" value="1"/>
</dbReference>
<evidence type="ECO:0000256" key="4">
    <source>
        <dbReference type="ARBA" id="ARBA00035207"/>
    </source>
</evidence>
<sequence length="76" mass="9011">MWTLGIEHIQVNKVPKMQHRTYKAHGRINPYMSSPSHTEMILTEKEQIVPKPEEEIAQKKKTSQKKLKKQKRMAQE</sequence>
<dbReference type="InParanoid" id="L5JYM9"/>
<evidence type="ECO:0000313" key="9">
    <source>
        <dbReference type="Proteomes" id="UP000010552"/>
    </source>
</evidence>
<evidence type="ECO:0000256" key="7">
    <source>
        <dbReference type="SAM" id="MobiDB-lite"/>
    </source>
</evidence>
<feature type="region of interest" description="Disordered" evidence="7">
    <location>
        <begin position="49"/>
        <end position="76"/>
    </location>
</feature>
<feature type="compositionally biased region" description="Basic residues" evidence="7">
    <location>
        <begin position="59"/>
        <end position="76"/>
    </location>
</feature>
<dbReference type="GO" id="GO:0002181">
    <property type="term" value="P:cytoplasmic translation"/>
    <property type="evidence" value="ECO:0007669"/>
    <property type="project" value="TreeGrafter"/>
</dbReference>
<evidence type="ECO:0000256" key="3">
    <source>
        <dbReference type="ARBA" id="ARBA00023274"/>
    </source>
</evidence>
<dbReference type="InterPro" id="IPR036394">
    <property type="entry name" value="Ribosomal_uL22_sf"/>
</dbReference>
<name>L5JYM9_PTEAL</name>
<evidence type="ECO:0000256" key="2">
    <source>
        <dbReference type="ARBA" id="ARBA00022980"/>
    </source>
</evidence>
<dbReference type="InterPro" id="IPR001063">
    <property type="entry name" value="Ribosomal_uL22"/>
</dbReference>
<feature type="compositionally biased region" description="Basic and acidic residues" evidence="7">
    <location>
        <begin position="49"/>
        <end position="58"/>
    </location>
</feature>
<dbReference type="Gene3D" id="3.90.470.10">
    <property type="entry name" value="Ribosomal protein L22/L17"/>
    <property type="match status" value="1"/>
</dbReference>
<dbReference type="AlphaFoldDB" id="L5JYM9"/>
<dbReference type="STRING" id="9402.L5JYM9"/>
<gene>
    <name evidence="8" type="ORF">PAL_GLEAN10025807</name>
</gene>